<dbReference type="Pfam" id="PF02720">
    <property type="entry name" value="DUF222"/>
    <property type="match status" value="1"/>
</dbReference>
<feature type="region of interest" description="Disordered" evidence="1">
    <location>
        <begin position="472"/>
        <end position="508"/>
    </location>
</feature>
<comment type="caution">
    <text evidence="3">The sequence shown here is derived from an EMBL/GenBank/DDBJ whole genome shotgun (WGS) entry which is preliminary data.</text>
</comment>
<name>A0A318HS46_9MYCO</name>
<dbReference type="AlphaFoldDB" id="A0A318HS46"/>
<dbReference type="OrthoDB" id="4775237at2"/>
<feature type="region of interest" description="Disordered" evidence="1">
    <location>
        <begin position="269"/>
        <end position="289"/>
    </location>
</feature>
<reference evidence="3 4" key="2">
    <citation type="submission" date="2018-06" db="EMBL/GenBank/DDBJ databases">
        <title>Sequencing of bacterial isolates from soil warming experiment in Harvard Forest, Massachusetts, USA.</title>
        <authorList>
            <person name="Deangelis K.PhD."/>
        </authorList>
    </citation>
    <scope>NUCLEOTIDE SEQUENCE [LARGE SCALE GENOMIC DNA]</scope>
    <source>
        <strain evidence="3 4">GAS496</strain>
    </source>
</reference>
<sequence length="508" mass="54409">MFDSLITATGGTSGADAAGAWARVENAACARRLAATADTMEARWSAIDSAERDQWCFDNWDAVAAEVAAQQNVSQGVASHQLMVAMALRERLTRVAEVFATGAISYRLVAAIVARTRLVQDPEACTQLDAAIAAEVGGWGGLSVAKAETAIDWWVDRFDPGALRRSEHASRGRHLDVIPEDDGSGLSYIEGKLYAHDAAALNQRAAELARGVCENDPRTIDQRRADAMGALARGADRLACGCDDPECTAAQNTAPGATVVHVIAEERSLADDTPVQLDGEPPSRPPLDKPLRVMTITEAAEALAPEPANGPAQTNPAVVIGGGIMPAPLVAAKLAATATIRPLIHPGDASPEPRYPPSRKLADFVRCRDLTCRFPGCDEPAYRCDLDHTIPYPVGPTCASNLACLCRKHHLLKTFCGWSDRQLPDGTIIWTAPGGQTYTTYPGSRLLFPTLCKPTAPVAPSGTTLEAASGLTMPRRTRTREQNRQRSIQAERKLNDVFIAERNKPPPF</sequence>
<evidence type="ECO:0000256" key="1">
    <source>
        <dbReference type="SAM" id="MobiDB-lite"/>
    </source>
</evidence>
<dbReference type="Proteomes" id="UP000247781">
    <property type="component" value="Unassembled WGS sequence"/>
</dbReference>
<proteinExistence type="predicted"/>
<protein>
    <submittedName>
        <fullName evidence="3">Uncharacterized protein DUF222</fullName>
    </submittedName>
</protein>
<feature type="domain" description="HNH nuclease" evidence="2">
    <location>
        <begin position="360"/>
        <end position="411"/>
    </location>
</feature>
<gene>
    <name evidence="3" type="ORF">C8E89_11062</name>
</gene>
<organism evidence="3 4">
    <name type="scientific">Mycolicibacterium moriokaense</name>
    <dbReference type="NCBI Taxonomy" id="39691"/>
    <lineage>
        <taxon>Bacteria</taxon>
        <taxon>Bacillati</taxon>
        <taxon>Actinomycetota</taxon>
        <taxon>Actinomycetes</taxon>
        <taxon>Mycobacteriales</taxon>
        <taxon>Mycobacteriaceae</taxon>
        <taxon>Mycolicibacterium</taxon>
    </lineage>
</organism>
<evidence type="ECO:0000313" key="3">
    <source>
        <dbReference type="EMBL" id="PXX07676.1"/>
    </source>
</evidence>
<dbReference type="InterPro" id="IPR003615">
    <property type="entry name" value="HNH_nuc"/>
</dbReference>
<evidence type="ECO:0000259" key="2">
    <source>
        <dbReference type="SMART" id="SM00507"/>
    </source>
</evidence>
<evidence type="ECO:0000313" key="4">
    <source>
        <dbReference type="Proteomes" id="UP000247781"/>
    </source>
</evidence>
<reference evidence="4" key="1">
    <citation type="submission" date="2018-05" db="EMBL/GenBank/DDBJ databases">
        <authorList>
            <person name="Deangelis K."/>
            <person name="Huntemann M."/>
            <person name="Clum A."/>
            <person name="Pillay M."/>
            <person name="Palaniappan K."/>
            <person name="Varghese N."/>
            <person name="Mikhailova N."/>
            <person name="Stamatis D."/>
            <person name="Reddy T."/>
            <person name="Daum C."/>
            <person name="Shapiro N."/>
            <person name="Ivanova N."/>
            <person name="Kyrpides N."/>
            <person name="Woyke T."/>
        </authorList>
    </citation>
    <scope>NUCLEOTIDE SEQUENCE [LARGE SCALE GENOMIC DNA]</scope>
    <source>
        <strain evidence="4">GAS496</strain>
    </source>
</reference>
<dbReference type="SMART" id="SM00507">
    <property type="entry name" value="HNHc"/>
    <property type="match status" value="1"/>
</dbReference>
<dbReference type="InterPro" id="IPR003870">
    <property type="entry name" value="DUF222"/>
</dbReference>
<feature type="compositionally biased region" description="Basic and acidic residues" evidence="1">
    <location>
        <begin position="479"/>
        <end position="508"/>
    </location>
</feature>
<accession>A0A318HS46</accession>
<dbReference type="CDD" id="cd00085">
    <property type="entry name" value="HNHc"/>
    <property type="match status" value="1"/>
</dbReference>
<dbReference type="EMBL" id="QJJU01000010">
    <property type="protein sequence ID" value="PXX07676.1"/>
    <property type="molecule type" value="Genomic_DNA"/>
</dbReference>
<keyword evidence="4" id="KW-1185">Reference proteome</keyword>
<dbReference type="RefSeq" id="WP_110317048.1">
    <property type="nucleotide sequence ID" value="NZ_QJJU01000010.1"/>
</dbReference>